<proteinExistence type="predicted"/>
<evidence type="ECO:0000256" key="1">
    <source>
        <dbReference type="SAM" id="MobiDB-lite"/>
    </source>
</evidence>
<feature type="region of interest" description="Disordered" evidence="1">
    <location>
        <begin position="1"/>
        <end position="53"/>
    </location>
</feature>
<gene>
    <name evidence="2" type="ORF">CROQUDRAFT_304638</name>
</gene>
<evidence type="ECO:0000313" key="3">
    <source>
        <dbReference type="Proteomes" id="UP000886653"/>
    </source>
</evidence>
<evidence type="ECO:0000313" key="2">
    <source>
        <dbReference type="EMBL" id="KAG0141195.1"/>
    </source>
</evidence>
<feature type="region of interest" description="Disordered" evidence="1">
    <location>
        <begin position="60"/>
        <end position="79"/>
    </location>
</feature>
<protein>
    <submittedName>
        <fullName evidence="2">Uncharacterized protein</fullName>
    </submittedName>
</protein>
<feature type="compositionally biased region" description="Basic and acidic residues" evidence="1">
    <location>
        <begin position="182"/>
        <end position="196"/>
    </location>
</feature>
<organism evidence="2 3">
    <name type="scientific">Cronartium quercuum f. sp. fusiforme G11</name>
    <dbReference type="NCBI Taxonomy" id="708437"/>
    <lineage>
        <taxon>Eukaryota</taxon>
        <taxon>Fungi</taxon>
        <taxon>Dikarya</taxon>
        <taxon>Basidiomycota</taxon>
        <taxon>Pucciniomycotina</taxon>
        <taxon>Pucciniomycetes</taxon>
        <taxon>Pucciniales</taxon>
        <taxon>Coleosporiaceae</taxon>
        <taxon>Cronartium</taxon>
    </lineage>
</organism>
<sequence length="316" mass="33838">MFAPVLTPESEGGANKKIDERGSSSAVETHGRKPATSFGSSSSAGSRPVCRLERLRATAAESLSGGTSEHGTGDPFISPIGDLGSFSVRMCKSRTIENSPTSVFDGLDRTLEPRRSTEWIQAAPSVRRHQTSQSVGGMRSRGAPGLGSAVDGDRTTSSAIRRLDQHPPLSLNPSAKAFRFGGNEERKEQEKEKLNGGEESNALSSGLRCVKEEPDLSRRNKLGMGWEGSEEEDESWRRSLAALRSGVRFVSSNSNTTLLSPGEALPAACTKSAWAGLFGPIGAVPSGMKENEEPGEEWKTVFGNSRERVPLFNRGC</sequence>
<feature type="compositionally biased region" description="Low complexity" evidence="1">
    <location>
        <begin position="37"/>
        <end position="46"/>
    </location>
</feature>
<name>A0A9P6N7C9_9BASI</name>
<dbReference type="EMBL" id="MU167397">
    <property type="protein sequence ID" value="KAG0141195.1"/>
    <property type="molecule type" value="Genomic_DNA"/>
</dbReference>
<reference evidence="2" key="1">
    <citation type="submission" date="2013-11" db="EMBL/GenBank/DDBJ databases">
        <title>Genome sequence of the fusiform rust pathogen reveals effectors for host alternation and coevolution with pine.</title>
        <authorList>
            <consortium name="DOE Joint Genome Institute"/>
            <person name="Smith K."/>
            <person name="Pendleton A."/>
            <person name="Kubisiak T."/>
            <person name="Anderson C."/>
            <person name="Salamov A."/>
            <person name="Aerts A."/>
            <person name="Riley R."/>
            <person name="Clum A."/>
            <person name="Lindquist E."/>
            <person name="Ence D."/>
            <person name="Campbell M."/>
            <person name="Kronenberg Z."/>
            <person name="Feau N."/>
            <person name="Dhillon B."/>
            <person name="Hamelin R."/>
            <person name="Burleigh J."/>
            <person name="Smith J."/>
            <person name="Yandell M."/>
            <person name="Nelson C."/>
            <person name="Grigoriev I."/>
            <person name="Davis J."/>
        </authorList>
    </citation>
    <scope>NUCLEOTIDE SEQUENCE</scope>
    <source>
        <strain evidence="2">G11</strain>
    </source>
</reference>
<accession>A0A9P6N7C9</accession>
<comment type="caution">
    <text evidence="2">The sequence shown here is derived from an EMBL/GenBank/DDBJ whole genome shotgun (WGS) entry which is preliminary data.</text>
</comment>
<feature type="region of interest" description="Disordered" evidence="1">
    <location>
        <begin position="118"/>
        <end position="209"/>
    </location>
</feature>
<dbReference type="Proteomes" id="UP000886653">
    <property type="component" value="Unassembled WGS sequence"/>
</dbReference>
<keyword evidence="3" id="KW-1185">Reference proteome</keyword>
<dbReference type="AlphaFoldDB" id="A0A9P6N7C9"/>